<keyword evidence="3" id="KW-0227">DNA damage</keyword>
<dbReference type="RefSeq" id="WP_183750037.1">
    <property type="nucleotide sequence ID" value="NZ_JACICC010000001.1"/>
</dbReference>
<evidence type="ECO:0000256" key="1">
    <source>
        <dbReference type="ARBA" id="ARBA00000086"/>
    </source>
</evidence>
<dbReference type="InterPro" id="IPR051912">
    <property type="entry name" value="Alkylbase_DNA_Glycosylase/TA"/>
</dbReference>
<name>A0A7W5Z0W9_9HYPH</name>
<dbReference type="InterPro" id="IPR011257">
    <property type="entry name" value="DNA_glycosylase"/>
</dbReference>
<dbReference type="AlphaFoldDB" id="A0A7W5Z0W9"/>
<dbReference type="CDD" id="cd00056">
    <property type="entry name" value="ENDO3c"/>
    <property type="match status" value="1"/>
</dbReference>
<dbReference type="GO" id="GO:0006307">
    <property type="term" value="P:DNA alkylation repair"/>
    <property type="evidence" value="ECO:0007669"/>
    <property type="project" value="TreeGrafter"/>
</dbReference>
<evidence type="ECO:0000313" key="6">
    <source>
        <dbReference type="EMBL" id="MBB3807983.1"/>
    </source>
</evidence>
<dbReference type="Proteomes" id="UP000537592">
    <property type="component" value="Unassembled WGS sequence"/>
</dbReference>
<accession>A0A7W5Z0W9</accession>
<dbReference type="GO" id="GO:0008725">
    <property type="term" value="F:DNA-3-methyladenine glycosylase activity"/>
    <property type="evidence" value="ECO:0007669"/>
    <property type="project" value="TreeGrafter"/>
</dbReference>
<gene>
    <name evidence="6" type="ORF">FHS81_000037</name>
</gene>
<evidence type="ECO:0000256" key="2">
    <source>
        <dbReference type="ARBA" id="ARBA00012000"/>
    </source>
</evidence>
<dbReference type="PANTHER" id="PTHR43003:SF13">
    <property type="entry name" value="DNA-3-METHYLADENINE GLYCOSYLASE 2"/>
    <property type="match status" value="1"/>
</dbReference>
<dbReference type="EC" id="3.2.2.21" evidence="2"/>
<evidence type="ECO:0000313" key="7">
    <source>
        <dbReference type="Proteomes" id="UP000537592"/>
    </source>
</evidence>
<dbReference type="GO" id="GO:0032993">
    <property type="term" value="C:protein-DNA complex"/>
    <property type="evidence" value="ECO:0007669"/>
    <property type="project" value="TreeGrafter"/>
</dbReference>
<keyword evidence="6" id="KW-0378">Hydrolase</keyword>
<dbReference type="EMBL" id="JACICC010000001">
    <property type="protein sequence ID" value="MBB3807983.1"/>
    <property type="molecule type" value="Genomic_DNA"/>
</dbReference>
<evidence type="ECO:0000256" key="4">
    <source>
        <dbReference type="ARBA" id="ARBA00023204"/>
    </source>
</evidence>
<dbReference type="PANTHER" id="PTHR43003">
    <property type="entry name" value="DNA-3-METHYLADENINE GLYCOSYLASE"/>
    <property type="match status" value="1"/>
</dbReference>
<feature type="domain" description="HhH-GPD" evidence="5">
    <location>
        <begin position="60"/>
        <end position="212"/>
    </location>
</feature>
<protein>
    <recommendedName>
        <fullName evidence="2">DNA-3-methyladenine glycosylase II</fullName>
        <ecNumber evidence="2">3.2.2.21</ecNumber>
    </recommendedName>
</protein>
<proteinExistence type="predicted"/>
<dbReference type="InterPro" id="IPR003265">
    <property type="entry name" value="HhH-GPD_domain"/>
</dbReference>
<dbReference type="Gene3D" id="1.10.340.30">
    <property type="entry name" value="Hypothetical protein, domain 2"/>
    <property type="match status" value="1"/>
</dbReference>
<dbReference type="GO" id="GO:0006285">
    <property type="term" value="P:base-excision repair, AP site formation"/>
    <property type="evidence" value="ECO:0007669"/>
    <property type="project" value="TreeGrafter"/>
</dbReference>
<dbReference type="GO" id="GO:0005737">
    <property type="term" value="C:cytoplasm"/>
    <property type="evidence" value="ECO:0007669"/>
    <property type="project" value="TreeGrafter"/>
</dbReference>
<evidence type="ECO:0000256" key="3">
    <source>
        <dbReference type="ARBA" id="ARBA00022763"/>
    </source>
</evidence>
<evidence type="ECO:0000259" key="5">
    <source>
        <dbReference type="SMART" id="SM00478"/>
    </source>
</evidence>
<keyword evidence="7" id="KW-1185">Reference proteome</keyword>
<dbReference type="GO" id="GO:0043916">
    <property type="term" value="F:DNA-7-methylguanine glycosylase activity"/>
    <property type="evidence" value="ECO:0007669"/>
    <property type="project" value="TreeGrafter"/>
</dbReference>
<sequence length="221" mass="23725">MTRTAPSPAIQVLRSSADIAEGMRALVIIDPAWEGVIARTGIPNLRRWPDGFPGLVAIIIGQQVSVASARAIQQRTLTVLGEITATRLINASDEELRQCGLSRPKQRTLRAVAEAVADARLDLAALARMDADAVRDALTAIHGIGPWTADIYSLMCLGHADSFAAGDLALQEAARHAFGMSERPGARSLHALAEQWRPWRGVAAHLLWASYAILKGREGIA</sequence>
<keyword evidence="4" id="KW-0234">DNA repair</keyword>
<dbReference type="SMART" id="SM00478">
    <property type="entry name" value="ENDO3c"/>
    <property type="match status" value="1"/>
</dbReference>
<organism evidence="6 7">
    <name type="scientific">Pseudochelatococcus contaminans</name>
    <dbReference type="NCBI Taxonomy" id="1538103"/>
    <lineage>
        <taxon>Bacteria</taxon>
        <taxon>Pseudomonadati</taxon>
        <taxon>Pseudomonadota</taxon>
        <taxon>Alphaproteobacteria</taxon>
        <taxon>Hyphomicrobiales</taxon>
        <taxon>Chelatococcaceae</taxon>
        <taxon>Pseudochelatococcus</taxon>
    </lineage>
</organism>
<comment type="catalytic activity">
    <reaction evidence="1">
        <text>Hydrolysis of alkylated DNA, releasing 3-methyladenine, 3-methylguanine, 7-methylguanine and 7-methyladenine.</text>
        <dbReference type="EC" id="3.2.2.21"/>
    </reaction>
</comment>
<dbReference type="GO" id="GO:0032131">
    <property type="term" value="F:alkylated DNA binding"/>
    <property type="evidence" value="ECO:0007669"/>
    <property type="project" value="TreeGrafter"/>
</dbReference>
<keyword evidence="6" id="KW-0326">Glycosidase</keyword>
<comment type="caution">
    <text evidence="6">The sequence shown here is derived from an EMBL/GenBank/DDBJ whole genome shotgun (WGS) entry which is preliminary data.</text>
</comment>
<dbReference type="Pfam" id="PF00730">
    <property type="entry name" value="HhH-GPD"/>
    <property type="match status" value="1"/>
</dbReference>
<reference evidence="6 7" key="1">
    <citation type="submission" date="2020-08" db="EMBL/GenBank/DDBJ databases">
        <title>Genomic Encyclopedia of Type Strains, Phase IV (KMG-IV): sequencing the most valuable type-strain genomes for metagenomic binning, comparative biology and taxonomic classification.</title>
        <authorList>
            <person name="Goeker M."/>
        </authorList>
    </citation>
    <scope>NUCLEOTIDE SEQUENCE [LARGE SCALE GENOMIC DNA]</scope>
    <source>
        <strain evidence="6 7">DSM 28760</strain>
    </source>
</reference>
<dbReference type="SUPFAM" id="SSF48150">
    <property type="entry name" value="DNA-glycosylase"/>
    <property type="match status" value="1"/>
</dbReference>
<dbReference type="Gene3D" id="1.10.1670.40">
    <property type="match status" value="1"/>
</dbReference>